<reference evidence="5 6" key="1">
    <citation type="submission" date="2016-08" db="EMBL/GenBank/DDBJ databases">
        <title>New Insights into Marine Group III Euryarchaeota, from dark to light.</title>
        <authorList>
            <person name="Haro-Moreno J.M."/>
            <person name="Rodriguez-Valera F."/>
            <person name="Lopez-Garcia P."/>
            <person name="Moreira D."/>
            <person name="Martin-Cuadrado A.B."/>
        </authorList>
    </citation>
    <scope>NUCLEOTIDE SEQUENCE [LARGE SCALE GENOMIC DNA]</scope>
    <source>
        <strain evidence="5">CG-Epi6</strain>
    </source>
</reference>
<keyword evidence="1" id="KW-0597">Phosphoprotein</keyword>
<protein>
    <recommendedName>
        <fullName evidence="7">SAM-dependent methyltransferase</fullName>
    </recommendedName>
</protein>
<dbReference type="Gene3D" id="3.40.50.150">
    <property type="entry name" value="Vaccinia Virus protein VP39"/>
    <property type="match status" value="1"/>
</dbReference>
<comment type="caution">
    <text evidence="5">The sequence shown here is derived from an EMBL/GenBank/DDBJ whole genome shotgun (WGS) entry which is preliminary data.</text>
</comment>
<evidence type="ECO:0000256" key="1">
    <source>
        <dbReference type="ARBA" id="ARBA00022553"/>
    </source>
</evidence>
<dbReference type="CDD" id="cd02440">
    <property type="entry name" value="AdoMet_MTases"/>
    <property type="match status" value="1"/>
</dbReference>
<gene>
    <name evidence="5" type="ORF">BEU03_00415</name>
</gene>
<dbReference type="InterPro" id="IPR029063">
    <property type="entry name" value="SAM-dependent_MTases_sf"/>
</dbReference>
<keyword evidence="4" id="KW-0949">S-adenosyl-L-methionine</keyword>
<dbReference type="InterPro" id="IPR008854">
    <property type="entry name" value="TPMT"/>
</dbReference>
<evidence type="ECO:0000256" key="4">
    <source>
        <dbReference type="ARBA" id="ARBA00022691"/>
    </source>
</evidence>
<evidence type="ECO:0008006" key="7">
    <source>
        <dbReference type="Google" id="ProtNLM"/>
    </source>
</evidence>
<dbReference type="SUPFAM" id="SSF53335">
    <property type="entry name" value="S-adenosyl-L-methionine-dependent methyltransferases"/>
    <property type="match status" value="1"/>
</dbReference>
<keyword evidence="2" id="KW-0489">Methyltransferase</keyword>
<organism evidence="5 6">
    <name type="scientific">Marine Group III euryarchaeote CG-Epi6</name>
    <dbReference type="NCBI Taxonomy" id="1889000"/>
    <lineage>
        <taxon>Archaea</taxon>
        <taxon>Methanobacteriati</taxon>
        <taxon>Thermoplasmatota</taxon>
        <taxon>Thermoplasmata</taxon>
        <taxon>Candidatus Thermoprofundales</taxon>
    </lineage>
</organism>
<sequence>MEDPVNTPEFWEACYESEMDGWDLGGPTPVFQRLSSEIPKGSICVIGCGRGYDAVTFAKQGFDVTAIDFTDNAISATKENAEEANVRINLIKEDIFNLPENLNYSFDYVMEYTCFCAISPLRRFEYDRAIWQLLKPEGKLLGLFLPLDKELDEGGPPWGVTKNELYKLFGLHWELISEEMPRDSISKRVDRETLMIWKKK</sequence>
<name>A0A1J5T8S4_9ARCH</name>
<dbReference type="Pfam" id="PF05724">
    <property type="entry name" value="TPMT"/>
    <property type="match status" value="1"/>
</dbReference>
<evidence type="ECO:0000313" key="5">
    <source>
        <dbReference type="EMBL" id="OIR12648.1"/>
    </source>
</evidence>
<evidence type="ECO:0000256" key="3">
    <source>
        <dbReference type="ARBA" id="ARBA00022679"/>
    </source>
</evidence>
<evidence type="ECO:0000313" key="6">
    <source>
        <dbReference type="Proteomes" id="UP000183403"/>
    </source>
</evidence>
<dbReference type="PANTHER" id="PTHR32183:SF6">
    <property type="entry name" value="CYSTEINE SULFINATE DESULFINASE_CYSTEINE DESULFURASE AND RELATED ENZYMES"/>
    <property type="match status" value="1"/>
</dbReference>
<dbReference type="PROSITE" id="PS51585">
    <property type="entry name" value="SAM_MT_TPMT"/>
    <property type="match status" value="1"/>
</dbReference>
<dbReference type="GO" id="GO:0008757">
    <property type="term" value="F:S-adenosylmethionine-dependent methyltransferase activity"/>
    <property type="evidence" value="ECO:0007669"/>
    <property type="project" value="InterPro"/>
</dbReference>
<dbReference type="AlphaFoldDB" id="A0A1J5T8S4"/>
<dbReference type="PANTHER" id="PTHR32183">
    <property type="match status" value="1"/>
</dbReference>
<dbReference type="GO" id="GO:0032259">
    <property type="term" value="P:methylation"/>
    <property type="evidence" value="ECO:0007669"/>
    <property type="project" value="UniProtKB-KW"/>
</dbReference>
<keyword evidence="3" id="KW-0808">Transferase</keyword>
<evidence type="ECO:0000256" key="2">
    <source>
        <dbReference type="ARBA" id="ARBA00022603"/>
    </source>
</evidence>
<dbReference type="Proteomes" id="UP000183403">
    <property type="component" value="Unassembled WGS sequence"/>
</dbReference>
<accession>A0A1J5T8S4</accession>
<dbReference type="EMBL" id="MIYV01000012">
    <property type="protein sequence ID" value="OIR12648.1"/>
    <property type="molecule type" value="Genomic_DNA"/>
</dbReference>
<proteinExistence type="predicted"/>